<sequence length="251" mass="27959">MVRVRSSEGKRRGPGRLVAWCLLCAALMALGIGLGLWQWERAAGKRDYLANLAEAPTLNMPGTLPPDGSRLSLEGVFQADETLYLDNRMLGNRLGVAVLTPFVDVEGQRWLVERGFLETGVSRQAPHAATPKGLVSLSGDWQADGRRTPRFGDNLEGTRLQRIELGAWDEEFSFAGWLHQRQGPGHLEDWWTPNVMPPERHLAYALQWWGLSLVALLALLFGGRRLYRDLCAAGVTSAERSIVDMSARQER</sequence>
<dbReference type="CDD" id="cd06662">
    <property type="entry name" value="SURF1"/>
    <property type="match status" value="1"/>
</dbReference>
<evidence type="ECO:0000256" key="4">
    <source>
        <dbReference type="ARBA" id="ARBA00022989"/>
    </source>
</evidence>
<evidence type="ECO:0000256" key="5">
    <source>
        <dbReference type="ARBA" id="ARBA00023136"/>
    </source>
</evidence>
<gene>
    <name evidence="7" type="ORF">NFG58_09430</name>
</gene>
<proteinExistence type="inferred from homology"/>
<keyword evidence="6" id="KW-1003">Cell membrane</keyword>
<reference evidence="7" key="1">
    <citation type="submission" date="2022-06" db="EMBL/GenBank/DDBJ databases">
        <title>A novel DMS-producing enzyme.</title>
        <authorList>
            <person name="Zhang Y."/>
        </authorList>
    </citation>
    <scope>NUCLEOTIDE SEQUENCE</scope>
    <source>
        <strain evidence="7">RT37</strain>
    </source>
</reference>
<evidence type="ECO:0000256" key="6">
    <source>
        <dbReference type="RuleBase" id="RU363076"/>
    </source>
</evidence>
<dbReference type="RefSeq" id="WP_124804715.1">
    <property type="nucleotide sequence ID" value="NZ_CP098827.1"/>
</dbReference>
<dbReference type="InterPro" id="IPR002994">
    <property type="entry name" value="Surf1/Shy1"/>
</dbReference>
<name>A0AAU7KNZ6_9GAMM</name>
<feature type="transmembrane region" description="Helical" evidence="6">
    <location>
        <begin position="201"/>
        <end position="221"/>
    </location>
</feature>
<evidence type="ECO:0000313" key="7">
    <source>
        <dbReference type="EMBL" id="XBO72893.1"/>
    </source>
</evidence>
<dbReference type="GO" id="GO:0005886">
    <property type="term" value="C:plasma membrane"/>
    <property type="evidence" value="ECO:0007669"/>
    <property type="project" value="UniProtKB-SubCell"/>
</dbReference>
<dbReference type="PROSITE" id="PS50895">
    <property type="entry name" value="SURF1"/>
    <property type="match status" value="1"/>
</dbReference>
<protein>
    <recommendedName>
        <fullName evidence="6">SURF1-like protein</fullName>
    </recommendedName>
</protein>
<evidence type="ECO:0000256" key="2">
    <source>
        <dbReference type="ARBA" id="ARBA00007165"/>
    </source>
</evidence>
<feature type="transmembrane region" description="Helical" evidence="6">
    <location>
        <begin position="20"/>
        <end position="39"/>
    </location>
</feature>
<dbReference type="AlphaFoldDB" id="A0AAU7KNZ6"/>
<keyword evidence="5 6" id="KW-0472">Membrane</keyword>
<accession>A0AAU7KNZ6</accession>
<keyword evidence="3 6" id="KW-0812">Transmembrane</keyword>
<evidence type="ECO:0000256" key="1">
    <source>
        <dbReference type="ARBA" id="ARBA00004370"/>
    </source>
</evidence>
<comment type="similarity">
    <text evidence="2 6">Belongs to the SURF1 family.</text>
</comment>
<dbReference type="PANTHER" id="PTHR23427:SF2">
    <property type="entry name" value="SURFEIT LOCUS PROTEIN 1"/>
    <property type="match status" value="1"/>
</dbReference>
<evidence type="ECO:0000256" key="3">
    <source>
        <dbReference type="ARBA" id="ARBA00022692"/>
    </source>
</evidence>
<comment type="subcellular location">
    <subcellularLocation>
        <location evidence="6">Cell membrane</location>
        <topology evidence="6">Multi-pass membrane protein</topology>
    </subcellularLocation>
    <subcellularLocation>
        <location evidence="1">Membrane</location>
    </subcellularLocation>
</comment>
<dbReference type="EMBL" id="CP098827">
    <property type="protein sequence ID" value="XBO72893.1"/>
    <property type="molecule type" value="Genomic_DNA"/>
</dbReference>
<organism evidence="7">
    <name type="scientific">Halomonas sp. RT37</name>
    <dbReference type="NCBI Taxonomy" id="2950872"/>
    <lineage>
        <taxon>Bacteria</taxon>
        <taxon>Pseudomonadati</taxon>
        <taxon>Pseudomonadota</taxon>
        <taxon>Gammaproteobacteria</taxon>
        <taxon>Oceanospirillales</taxon>
        <taxon>Halomonadaceae</taxon>
        <taxon>Halomonas</taxon>
    </lineage>
</organism>
<keyword evidence="4 6" id="KW-1133">Transmembrane helix</keyword>
<dbReference type="PANTHER" id="PTHR23427">
    <property type="entry name" value="SURFEIT LOCUS PROTEIN"/>
    <property type="match status" value="1"/>
</dbReference>
<dbReference type="Pfam" id="PF02104">
    <property type="entry name" value="SURF1"/>
    <property type="match status" value="1"/>
</dbReference>
<dbReference type="InterPro" id="IPR045214">
    <property type="entry name" value="Surf1/Surf4"/>
</dbReference>